<name>A0A2M7T4S3_9ACTN</name>
<organism evidence="1 2">
    <name type="scientific">Candidatus Aquicultor secundus</name>
    <dbReference type="NCBI Taxonomy" id="1973895"/>
    <lineage>
        <taxon>Bacteria</taxon>
        <taxon>Bacillati</taxon>
        <taxon>Actinomycetota</taxon>
        <taxon>Candidatus Aquicultoria</taxon>
        <taxon>Candidatus Aquicultorales</taxon>
        <taxon>Candidatus Aquicultoraceae</taxon>
        <taxon>Candidatus Aquicultor</taxon>
    </lineage>
</organism>
<proteinExistence type="predicted"/>
<gene>
    <name evidence="1" type="ORF">COY37_11610</name>
</gene>
<accession>A0A2M7T4S3</accession>
<dbReference type="Proteomes" id="UP000230956">
    <property type="component" value="Unassembled WGS sequence"/>
</dbReference>
<evidence type="ECO:0000313" key="2">
    <source>
        <dbReference type="Proteomes" id="UP000230956"/>
    </source>
</evidence>
<dbReference type="AlphaFoldDB" id="A0A2M7T4S3"/>
<protein>
    <submittedName>
        <fullName evidence="1">Uncharacterized protein</fullName>
    </submittedName>
</protein>
<reference evidence="2" key="1">
    <citation type="submission" date="2017-09" db="EMBL/GenBank/DDBJ databases">
        <title>Depth-based differentiation of microbial function through sediment-hosted aquifers and enrichment of novel symbionts in the deep terrestrial subsurface.</title>
        <authorList>
            <person name="Probst A.J."/>
            <person name="Ladd B."/>
            <person name="Jarett J.K."/>
            <person name="Geller-Mcgrath D.E."/>
            <person name="Sieber C.M.K."/>
            <person name="Emerson J.B."/>
            <person name="Anantharaman K."/>
            <person name="Thomas B.C."/>
            <person name="Malmstrom R."/>
            <person name="Stieglmeier M."/>
            <person name="Klingl A."/>
            <person name="Woyke T."/>
            <person name="Ryan C.M."/>
            <person name="Banfield J.F."/>
        </authorList>
    </citation>
    <scope>NUCLEOTIDE SEQUENCE [LARGE SCALE GENOMIC DNA]</scope>
</reference>
<dbReference type="RefSeq" id="WP_286977659.1">
    <property type="nucleotide sequence ID" value="NZ_PFNG01000272.1"/>
</dbReference>
<dbReference type="EMBL" id="PFNG01000272">
    <property type="protein sequence ID" value="PIZ34654.1"/>
    <property type="molecule type" value="Genomic_DNA"/>
</dbReference>
<evidence type="ECO:0000313" key="1">
    <source>
        <dbReference type="EMBL" id="PIZ34654.1"/>
    </source>
</evidence>
<comment type="caution">
    <text evidence="1">The sequence shown here is derived from an EMBL/GenBank/DDBJ whole genome shotgun (WGS) entry which is preliminary data.</text>
</comment>
<sequence length="89" mass="9440">MITSPINEIIVHRLIPVNGSDFLFKAAVVFAGAVFFDLTVVVEASLCVVTVEPHTVVEVVVVPPCCVVTVVLKTVEVVEQGVVTVVVIP</sequence>